<dbReference type="InterPro" id="IPR023210">
    <property type="entry name" value="NADP_OxRdtase_dom"/>
</dbReference>
<name>A0A975WFN1_9RHOB</name>
<gene>
    <name evidence="3" type="ORF">SAMN04487940_1394</name>
</gene>
<evidence type="ECO:0000313" key="4">
    <source>
        <dbReference type="Proteomes" id="UP000182932"/>
    </source>
</evidence>
<dbReference type="GO" id="GO:0005829">
    <property type="term" value="C:cytosol"/>
    <property type="evidence" value="ECO:0007669"/>
    <property type="project" value="TreeGrafter"/>
</dbReference>
<dbReference type="Pfam" id="PF00248">
    <property type="entry name" value="Aldo_ket_red"/>
    <property type="match status" value="1"/>
</dbReference>
<organism evidence="3 4">
    <name type="scientific">Marinovum algicola</name>
    <dbReference type="NCBI Taxonomy" id="42444"/>
    <lineage>
        <taxon>Bacteria</taxon>
        <taxon>Pseudomonadati</taxon>
        <taxon>Pseudomonadota</taxon>
        <taxon>Alphaproteobacteria</taxon>
        <taxon>Rhodobacterales</taxon>
        <taxon>Roseobacteraceae</taxon>
        <taxon>Marinovum</taxon>
    </lineage>
</organism>
<dbReference type="InterPro" id="IPR050523">
    <property type="entry name" value="AKR_Detox_Biosynth"/>
</dbReference>
<dbReference type="Gene3D" id="3.20.20.100">
    <property type="entry name" value="NADP-dependent oxidoreductase domain"/>
    <property type="match status" value="1"/>
</dbReference>
<dbReference type="PRINTS" id="PR00069">
    <property type="entry name" value="ALDKETRDTASE"/>
</dbReference>
<protein>
    <submittedName>
        <fullName evidence="3">Predicted oxidoreductase</fullName>
    </submittedName>
</protein>
<comment type="caution">
    <text evidence="3">The sequence shown here is derived from an EMBL/GenBank/DDBJ whole genome shotgun (WGS) entry which is preliminary data.</text>
</comment>
<sequence>MKDLTVTQRFGKTDLVTTPLVYGCMGGAGAFGAQEESDSIEALRAAFDVGINFFDTAEAYGAGYSEQLLNKALGDKRDEIVISSKVGRENLAPEKVIEACDRSLQNLGTDYIDLYMLHWPNRDVPLADSIGALKKLKEAGKIRWYGVSNFGSQDIDAATDLGEISVNQLPYHLFFRAIEFEVQPKCEAADVPIMCYSSLMQGLLAGKYKSLDDFPVDRARTRMFDHRKWAEAVHKEEGAEEAGQELLDVLWTLVDETGLSMEELAIGWLKSRPAVGGVIVGTRNGAQSRGLKKLLDVQLDASVLKRLSDASERLKQELGSDIDMWGKGRTR</sequence>
<keyword evidence="4" id="KW-1185">Reference proteome</keyword>
<dbReference type="Proteomes" id="UP000182932">
    <property type="component" value="Unassembled WGS sequence"/>
</dbReference>
<dbReference type="SUPFAM" id="SSF51430">
    <property type="entry name" value="NAD(P)-linked oxidoreductase"/>
    <property type="match status" value="1"/>
</dbReference>
<dbReference type="AlphaFoldDB" id="A0A975WFN1"/>
<proteinExistence type="predicted"/>
<dbReference type="EMBL" id="FNYY01000039">
    <property type="protein sequence ID" value="SEK11483.1"/>
    <property type="molecule type" value="Genomic_DNA"/>
</dbReference>
<dbReference type="PANTHER" id="PTHR43364">
    <property type="entry name" value="NADH-SPECIFIC METHYLGLYOXAL REDUCTASE-RELATED"/>
    <property type="match status" value="1"/>
</dbReference>
<dbReference type="RefSeq" id="WP_074840429.1">
    <property type="nucleotide sequence ID" value="NZ_FNYY01000039.1"/>
</dbReference>
<dbReference type="GO" id="GO:0016491">
    <property type="term" value="F:oxidoreductase activity"/>
    <property type="evidence" value="ECO:0007669"/>
    <property type="project" value="UniProtKB-KW"/>
</dbReference>
<reference evidence="3 4" key="1">
    <citation type="submission" date="2016-10" db="EMBL/GenBank/DDBJ databases">
        <authorList>
            <person name="Varghese N."/>
            <person name="Submissions S."/>
        </authorList>
    </citation>
    <scope>NUCLEOTIDE SEQUENCE [LARGE SCALE GENOMIC DNA]</scope>
    <source>
        <strain evidence="3 4">FF3</strain>
    </source>
</reference>
<accession>A0A975WFN1</accession>
<feature type="domain" description="NADP-dependent oxidoreductase" evidence="2">
    <location>
        <begin position="20"/>
        <end position="310"/>
    </location>
</feature>
<keyword evidence="1" id="KW-0560">Oxidoreductase</keyword>
<evidence type="ECO:0000313" key="3">
    <source>
        <dbReference type="EMBL" id="SEK11483.1"/>
    </source>
</evidence>
<evidence type="ECO:0000259" key="2">
    <source>
        <dbReference type="Pfam" id="PF00248"/>
    </source>
</evidence>
<dbReference type="InterPro" id="IPR036812">
    <property type="entry name" value="NAD(P)_OxRdtase_dom_sf"/>
</dbReference>
<dbReference type="InterPro" id="IPR020471">
    <property type="entry name" value="AKR"/>
</dbReference>
<dbReference type="GeneID" id="80821215"/>
<dbReference type="CDD" id="cd19085">
    <property type="entry name" value="AKR_AKR11B3"/>
    <property type="match status" value="1"/>
</dbReference>
<evidence type="ECO:0000256" key="1">
    <source>
        <dbReference type="ARBA" id="ARBA00023002"/>
    </source>
</evidence>
<dbReference type="PANTHER" id="PTHR43364:SF4">
    <property type="entry name" value="NAD(P)-LINKED OXIDOREDUCTASE SUPERFAMILY PROTEIN"/>
    <property type="match status" value="1"/>
</dbReference>